<comment type="similarity">
    <text evidence="1">Belongs to the peptidase S13 family.</text>
</comment>
<dbReference type="GO" id="GO:0000270">
    <property type="term" value="P:peptidoglycan metabolic process"/>
    <property type="evidence" value="ECO:0007669"/>
    <property type="project" value="TreeGrafter"/>
</dbReference>
<dbReference type="Pfam" id="PF02113">
    <property type="entry name" value="Peptidase_S13"/>
    <property type="match status" value="2"/>
</dbReference>
<evidence type="ECO:0000256" key="2">
    <source>
        <dbReference type="ARBA" id="ARBA00022801"/>
    </source>
</evidence>
<dbReference type="GO" id="GO:0006508">
    <property type="term" value="P:proteolysis"/>
    <property type="evidence" value="ECO:0007669"/>
    <property type="project" value="InterPro"/>
</dbReference>
<reference evidence="3 4" key="1">
    <citation type="submission" date="2020-07" db="EMBL/GenBank/DDBJ databases">
        <title>Sequencing the genomes of 1000 actinobacteria strains.</title>
        <authorList>
            <person name="Klenk H.-P."/>
        </authorList>
    </citation>
    <scope>NUCLEOTIDE SEQUENCE [LARGE SCALE GENOMIC DNA]</scope>
    <source>
        <strain evidence="3 4">DSM 103164</strain>
    </source>
</reference>
<dbReference type="PANTHER" id="PTHR30023">
    <property type="entry name" value="D-ALANYL-D-ALANINE CARBOXYPEPTIDASE"/>
    <property type="match status" value="1"/>
</dbReference>
<dbReference type="AlphaFoldDB" id="A0A7Z0D9U4"/>
<keyword evidence="4" id="KW-1185">Reference proteome</keyword>
<keyword evidence="3" id="KW-0121">Carboxypeptidase</keyword>
<dbReference type="Proteomes" id="UP000527616">
    <property type="component" value="Unassembled WGS sequence"/>
</dbReference>
<name>A0A7Z0D9U4_9ACTN</name>
<dbReference type="PANTHER" id="PTHR30023:SF0">
    <property type="entry name" value="PENICILLIN-SENSITIVE CARBOXYPEPTIDASE A"/>
    <property type="match status" value="1"/>
</dbReference>
<dbReference type="NCBIfam" id="TIGR00666">
    <property type="entry name" value="PBP4"/>
    <property type="match status" value="1"/>
</dbReference>
<evidence type="ECO:0000313" key="4">
    <source>
        <dbReference type="Proteomes" id="UP000527616"/>
    </source>
</evidence>
<proteinExistence type="inferred from homology"/>
<dbReference type="RefSeq" id="WP_179445247.1">
    <property type="nucleotide sequence ID" value="NZ_JACBZS010000001.1"/>
</dbReference>
<evidence type="ECO:0000313" key="3">
    <source>
        <dbReference type="EMBL" id="NYI71424.1"/>
    </source>
</evidence>
<sequence length="493" mass="49784">MPDPATRSAGRWALRAASLAAASVLAIALLVGFATGALPAGIQGAARAAGLVAPRGAPTVAPTLFDEAAPGPSAAATPDPVLPAVTPAGPPDADRVRERLAAAGRTGGQTGAVVIDAGSGEQVYAADGDRPMIPASTLKLLTTAAVLGALGPEHRFATSVVLGDGAEPAADATPAATPAPPRRIVLVGGGDPYLAGGDPRTDRGSIGELAGETAEALKAAGATKVDLDFDTSLFAGPAWNETWPDGYRDQVTPISALWLDGGVRSDGTRPGDPAKEAADAFAKALRGSGIEVGKVAAGAAPDGAEAIARVESMPLALIVERVISTSDNNAAEILLRQVSVAGGGDGSFADGEAAAARVLRPLGAWSDAVRMRDGSGLSRENRLPTEVLTRALGLGVSGDPKFRSLLTGMSVAGAEGTLRQRFVEDGTSAGRGEVRAKTGTLRQVHTLAGYVVARDGTLLVFAFMVNNDAVQNDYANRTWLEKMSAALAGCGCR</sequence>
<dbReference type="PRINTS" id="PR00922">
    <property type="entry name" value="DADACBPTASE3"/>
</dbReference>
<dbReference type="GO" id="GO:0009002">
    <property type="term" value="F:serine-type D-Ala-D-Ala carboxypeptidase activity"/>
    <property type="evidence" value="ECO:0007669"/>
    <property type="project" value="UniProtKB-EC"/>
</dbReference>
<dbReference type="SUPFAM" id="SSF56601">
    <property type="entry name" value="beta-lactamase/transpeptidase-like"/>
    <property type="match status" value="1"/>
</dbReference>
<dbReference type="EMBL" id="JACBZS010000001">
    <property type="protein sequence ID" value="NYI71424.1"/>
    <property type="molecule type" value="Genomic_DNA"/>
</dbReference>
<dbReference type="EC" id="3.4.16.4" evidence="3"/>
<dbReference type="Gene3D" id="3.40.710.10">
    <property type="entry name" value="DD-peptidase/beta-lactamase superfamily"/>
    <property type="match status" value="2"/>
</dbReference>
<dbReference type="InterPro" id="IPR012338">
    <property type="entry name" value="Beta-lactam/transpept-like"/>
</dbReference>
<dbReference type="Gene3D" id="3.50.80.20">
    <property type="entry name" value="D-Ala-D-Ala carboxypeptidase C, peptidase S13"/>
    <property type="match status" value="1"/>
</dbReference>
<evidence type="ECO:0000256" key="1">
    <source>
        <dbReference type="ARBA" id="ARBA00006096"/>
    </source>
</evidence>
<protein>
    <submittedName>
        <fullName evidence="3">D-alanyl-D-alanine carboxypeptidase/D-alanyl-D-alanine-endopeptidase (Penicillin-binding protein 4)</fullName>
        <ecNumber evidence="3">3.4.16.4</ecNumber>
        <ecNumber evidence="3">3.4.21.-</ecNumber>
    </submittedName>
</protein>
<comment type="caution">
    <text evidence="3">The sequence shown here is derived from an EMBL/GenBank/DDBJ whole genome shotgun (WGS) entry which is preliminary data.</text>
</comment>
<dbReference type="InterPro" id="IPR000667">
    <property type="entry name" value="Peptidase_S13"/>
</dbReference>
<keyword evidence="3" id="KW-0645">Protease</keyword>
<organism evidence="3 4">
    <name type="scientific">Naumannella cuiyingiana</name>
    <dbReference type="NCBI Taxonomy" id="1347891"/>
    <lineage>
        <taxon>Bacteria</taxon>
        <taxon>Bacillati</taxon>
        <taxon>Actinomycetota</taxon>
        <taxon>Actinomycetes</taxon>
        <taxon>Propionibacteriales</taxon>
        <taxon>Propionibacteriaceae</taxon>
        <taxon>Naumannella</taxon>
    </lineage>
</organism>
<gene>
    <name evidence="3" type="ORF">GGQ54_001984</name>
</gene>
<accession>A0A7Z0D9U4</accession>
<keyword evidence="2 3" id="KW-0378">Hydrolase</keyword>
<dbReference type="EC" id="3.4.21.-" evidence="3"/>